<sequence>MNMSTTEPIEPAPADTVDDDAFEGSDYGESLVSSGFTSLASRVMRHSHEGGRRYQSFLQGIYPLPNDETEQFREEMKHQLIKRLLDGNDYLSPINDSPQKIMDVGTGTGLWAVEVADKFPSAHVIGVDISPIQNAYGPQNVDWRIDDVEETWSPLYSDLDFVHLRSVSVTLRDPLKVITSAYHNLKPGGWIEFQDAGVKIGCDDHTIPEHYAPTRFMDLFVRTFRTHFSWDLGIPLVLPEILRSIGFVNIHCRTHKMPIGPWAKSRHQREIGLFLSKDVLWQLVRAVLVKWPQMGLTQQEAEAMEQDIRKAFHDTRIHAYLPWISVWAQKPSA</sequence>
<dbReference type="PANTHER" id="PTHR43591">
    <property type="entry name" value="METHYLTRANSFERASE"/>
    <property type="match status" value="1"/>
</dbReference>
<comment type="similarity">
    <text evidence="1">Belongs to the methyltransferase superfamily. LaeA methyltransferase family.</text>
</comment>
<evidence type="ECO:0000256" key="2">
    <source>
        <dbReference type="SAM" id="MobiDB-lite"/>
    </source>
</evidence>
<keyword evidence="4" id="KW-1185">Reference proteome</keyword>
<dbReference type="EMBL" id="WOWK01000223">
    <property type="protein sequence ID" value="KAF0315212.1"/>
    <property type="molecule type" value="Genomic_DNA"/>
</dbReference>
<accession>A0A8H3VYS7</accession>
<protein>
    <submittedName>
        <fullName evidence="3">Methyltransferase domain-containing protein</fullName>
    </submittedName>
</protein>
<dbReference type="Pfam" id="PF13489">
    <property type="entry name" value="Methyltransf_23"/>
    <property type="match status" value="1"/>
</dbReference>
<dbReference type="Proteomes" id="UP000434172">
    <property type="component" value="Unassembled WGS sequence"/>
</dbReference>
<proteinExistence type="inferred from homology"/>
<dbReference type="OrthoDB" id="2013972at2759"/>
<comment type="caution">
    <text evidence="3">The sequence shown here is derived from an EMBL/GenBank/DDBJ whole genome shotgun (WGS) entry which is preliminary data.</text>
</comment>
<evidence type="ECO:0000256" key="1">
    <source>
        <dbReference type="ARBA" id="ARBA00038158"/>
    </source>
</evidence>
<reference evidence="3 4" key="1">
    <citation type="submission" date="2019-12" db="EMBL/GenBank/DDBJ databases">
        <title>A genome sequence resource for the geographically widespread anthracnose pathogen Colletotrichum asianum.</title>
        <authorList>
            <person name="Meng Y."/>
        </authorList>
    </citation>
    <scope>NUCLEOTIDE SEQUENCE [LARGE SCALE GENOMIC DNA]</scope>
    <source>
        <strain evidence="3 4">ICMP 18580</strain>
    </source>
</reference>
<dbReference type="SUPFAM" id="SSF53335">
    <property type="entry name" value="S-adenosyl-L-methionine-dependent methyltransferases"/>
    <property type="match status" value="1"/>
</dbReference>
<evidence type="ECO:0000313" key="4">
    <source>
        <dbReference type="Proteomes" id="UP000434172"/>
    </source>
</evidence>
<dbReference type="GO" id="GO:0008168">
    <property type="term" value="F:methyltransferase activity"/>
    <property type="evidence" value="ECO:0007669"/>
    <property type="project" value="UniProtKB-KW"/>
</dbReference>
<name>A0A8H3VYS7_9PEZI</name>
<dbReference type="InterPro" id="IPR029063">
    <property type="entry name" value="SAM-dependent_MTases_sf"/>
</dbReference>
<dbReference type="CDD" id="cd02440">
    <property type="entry name" value="AdoMet_MTases"/>
    <property type="match status" value="1"/>
</dbReference>
<dbReference type="AlphaFoldDB" id="A0A8H3VYS7"/>
<dbReference type="PANTHER" id="PTHR43591:SF105">
    <property type="entry name" value="METHYLTRANSFERASE DOMAIN-CONTAINING PROTEIN-RELATED"/>
    <property type="match status" value="1"/>
</dbReference>
<organism evidence="3 4">
    <name type="scientific">Colletotrichum asianum</name>
    <dbReference type="NCBI Taxonomy" id="702518"/>
    <lineage>
        <taxon>Eukaryota</taxon>
        <taxon>Fungi</taxon>
        <taxon>Dikarya</taxon>
        <taxon>Ascomycota</taxon>
        <taxon>Pezizomycotina</taxon>
        <taxon>Sordariomycetes</taxon>
        <taxon>Hypocreomycetidae</taxon>
        <taxon>Glomerellales</taxon>
        <taxon>Glomerellaceae</taxon>
        <taxon>Colletotrichum</taxon>
        <taxon>Colletotrichum gloeosporioides species complex</taxon>
    </lineage>
</organism>
<dbReference type="Gene3D" id="3.40.50.150">
    <property type="entry name" value="Vaccinia Virus protein VP39"/>
    <property type="match status" value="1"/>
</dbReference>
<evidence type="ECO:0000313" key="3">
    <source>
        <dbReference type="EMBL" id="KAF0315212.1"/>
    </source>
</evidence>
<keyword evidence="3" id="KW-0808">Transferase</keyword>
<dbReference type="GO" id="GO:0032259">
    <property type="term" value="P:methylation"/>
    <property type="evidence" value="ECO:0007669"/>
    <property type="project" value="UniProtKB-KW"/>
</dbReference>
<feature type="region of interest" description="Disordered" evidence="2">
    <location>
        <begin position="1"/>
        <end position="22"/>
    </location>
</feature>
<gene>
    <name evidence="3" type="ORF">GQ607_017553</name>
</gene>
<keyword evidence="3" id="KW-0489">Methyltransferase</keyword>